<sequence length="123" mass="13384">MRSHLPFTRAQHQGQDDLLCWKDLEWDDDASECLLSDGPFAVRLRLQDASSVPRHICQILQESLLLGDTLFGPGLRMVTNLAGTHPESTQAAPPMRAIPAAAPSVAQAMNGKVYFVCRAATGL</sequence>
<dbReference type="EMBL" id="JAPMOS010000119">
    <property type="protein sequence ID" value="KAJ4455117.1"/>
    <property type="molecule type" value="Genomic_DNA"/>
</dbReference>
<proteinExistence type="predicted"/>
<comment type="caution">
    <text evidence="1">The sequence shown here is derived from an EMBL/GenBank/DDBJ whole genome shotgun (WGS) entry which is preliminary data.</text>
</comment>
<gene>
    <name evidence="1" type="ORF">PAPYR_10023</name>
</gene>
<protein>
    <submittedName>
        <fullName evidence="1">Uncharacterized protein</fullName>
    </submittedName>
</protein>
<keyword evidence="2" id="KW-1185">Reference proteome</keyword>
<evidence type="ECO:0000313" key="1">
    <source>
        <dbReference type="EMBL" id="KAJ4455117.1"/>
    </source>
</evidence>
<reference evidence="1" key="1">
    <citation type="journal article" date="2022" name="bioRxiv">
        <title>Genomics of Preaxostyla Flagellates Illuminates Evolutionary Transitions and the Path Towards Mitochondrial Loss.</title>
        <authorList>
            <person name="Novak L.V.F."/>
            <person name="Treitli S.C."/>
            <person name="Pyrih J."/>
            <person name="Halakuc P."/>
            <person name="Pipaliya S.V."/>
            <person name="Vacek V."/>
            <person name="Brzon O."/>
            <person name="Soukal P."/>
            <person name="Eme L."/>
            <person name="Dacks J.B."/>
            <person name="Karnkowska A."/>
            <person name="Elias M."/>
            <person name="Hampl V."/>
        </authorList>
    </citation>
    <scope>NUCLEOTIDE SEQUENCE</scope>
    <source>
        <strain evidence="1">RCP-MX</strain>
    </source>
</reference>
<accession>A0ABQ8UBV9</accession>
<organism evidence="1 2">
    <name type="scientific">Paratrimastix pyriformis</name>
    <dbReference type="NCBI Taxonomy" id="342808"/>
    <lineage>
        <taxon>Eukaryota</taxon>
        <taxon>Metamonada</taxon>
        <taxon>Preaxostyla</taxon>
        <taxon>Paratrimastigidae</taxon>
        <taxon>Paratrimastix</taxon>
    </lineage>
</organism>
<evidence type="ECO:0000313" key="2">
    <source>
        <dbReference type="Proteomes" id="UP001141327"/>
    </source>
</evidence>
<name>A0ABQ8UBV9_9EUKA</name>
<dbReference type="Proteomes" id="UP001141327">
    <property type="component" value="Unassembled WGS sequence"/>
</dbReference>